<gene>
    <name evidence="2" type="ORF">FC50_GL000705</name>
</gene>
<sequence>MSYLRIAISSDNHFDINHVNADDVVAPQVRYLREQGVALYVNTGDTYNDFRKTRKYFHTLQSVAGDSFDVRFLAGNHDMLRGADYKTIQGLQDPLYLHERSFVPPASPETVIVGNNGWYDYSFVGPDAVIHPEYYWHWKKAFWVDSTIDQPGSDQERMEHELGYMRIFLRAHVQTGQKVLFVSHFVPEVRLLPPAMLRDPKGEKLAAMLGSQRMGELLQEFHVDAAAFGHWHRRDEPRTIGSTTFYHRPVGYGTKRRAEWVTDDFMTEWQNSLTVIDL</sequence>
<dbReference type="InterPro" id="IPR022302">
    <property type="entry name" value="Phosphoesterase_putative"/>
</dbReference>
<dbReference type="InterPro" id="IPR029052">
    <property type="entry name" value="Metallo-depent_PP-like"/>
</dbReference>
<evidence type="ECO:0000313" key="3">
    <source>
        <dbReference type="Proteomes" id="UP000051922"/>
    </source>
</evidence>
<dbReference type="Proteomes" id="UP000051922">
    <property type="component" value="Unassembled WGS sequence"/>
</dbReference>
<dbReference type="RefSeq" id="WP_162256035.1">
    <property type="nucleotide sequence ID" value="NZ_AZFJ01000044.1"/>
</dbReference>
<dbReference type="GO" id="GO:0016787">
    <property type="term" value="F:hydrolase activity"/>
    <property type="evidence" value="ECO:0007669"/>
    <property type="project" value="UniProtKB-KW"/>
</dbReference>
<protein>
    <submittedName>
        <fullName evidence="2">Phosphohydrolase</fullName>
    </submittedName>
</protein>
<dbReference type="Gene3D" id="3.60.21.10">
    <property type="match status" value="1"/>
</dbReference>
<dbReference type="AlphaFoldDB" id="A0A0R1U9C8"/>
<organism evidence="2 3">
    <name type="scientific">Lacticaseibacillus pantheris DSM 15945 = JCM 12539 = NBRC 106106</name>
    <dbReference type="NCBI Taxonomy" id="1423783"/>
    <lineage>
        <taxon>Bacteria</taxon>
        <taxon>Bacillati</taxon>
        <taxon>Bacillota</taxon>
        <taxon>Bacilli</taxon>
        <taxon>Lactobacillales</taxon>
        <taxon>Lactobacillaceae</taxon>
        <taxon>Lacticaseibacillus</taxon>
    </lineage>
</organism>
<feature type="domain" description="Calcineurin-like phosphoesterase" evidence="1">
    <location>
        <begin position="4"/>
        <end position="233"/>
    </location>
</feature>
<reference evidence="2 3" key="1">
    <citation type="journal article" date="2015" name="Genome Announc.">
        <title>Expanding the biotechnology potential of lactobacilli through comparative genomics of 213 strains and associated genera.</title>
        <authorList>
            <person name="Sun Z."/>
            <person name="Harris H.M."/>
            <person name="McCann A."/>
            <person name="Guo C."/>
            <person name="Argimon S."/>
            <person name="Zhang W."/>
            <person name="Yang X."/>
            <person name="Jeffery I.B."/>
            <person name="Cooney J.C."/>
            <person name="Kagawa T.F."/>
            <person name="Liu W."/>
            <person name="Song Y."/>
            <person name="Salvetti E."/>
            <person name="Wrobel A."/>
            <person name="Rasinkangas P."/>
            <person name="Parkhill J."/>
            <person name="Rea M.C."/>
            <person name="O'Sullivan O."/>
            <person name="Ritari J."/>
            <person name="Douillard F.P."/>
            <person name="Paul Ross R."/>
            <person name="Yang R."/>
            <person name="Briner A.E."/>
            <person name="Felis G.E."/>
            <person name="de Vos W.M."/>
            <person name="Barrangou R."/>
            <person name="Klaenhammer T.R."/>
            <person name="Caufield P.W."/>
            <person name="Cui Y."/>
            <person name="Zhang H."/>
            <person name="O'Toole P.W."/>
        </authorList>
    </citation>
    <scope>NUCLEOTIDE SEQUENCE [LARGE SCALE GENOMIC DNA]</scope>
    <source>
        <strain evidence="2 3">DSM 15945</strain>
    </source>
</reference>
<dbReference type="STRING" id="1423783.FC50_GL000705"/>
<dbReference type="NCBIfam" id="TIGR03729">
    <property type="entry name" value="acc_ester"/>
    <property type="match status" value="1"/>
</dbReference>
<dbReference type="SUPFAM" id="SSF56300">
    <property type="entry name" value="Metallo-dependent phosphatases"/>
    <property type="match status" value="1"/>
</dbReference>
<keyword evidence="3" id="KW-1185">Reference proteome</keyword>
<evidence type="ECO:0000259" key="1">
    <source>
        <dbReference type="Pfam" id="PF00149"/>
    </source>
</evidence>
<accession>A0A0R1U9C8</accession>
<dbReference type="InterPro" id="IPR004843">
    <property type="entry name" value="Calcineurin-like_PHP"/>
</dbReference>
<keyword evidence="2" id="KW-0378">Hydrolase</keyword>
<dbReference type="EMBL" id="AZFJ01000044">
    <property type="protein sequence ID" value="KRL86459.1"/>
    <property type="molecule type" value="Genomic_DNA"/>
</dbReference>
<comment type="caution">
    <text evidence="2">The sequence shown here is derived from an EMBL/GenBank/DDBJ whole genome shotgun (WGS) entry which is preliminary data.</text>
</comment>
<dbReference type="PATRIC" id="fig|1423783.4.peg.730"/>
<name>A0A0R1U9C8_9LACO</name>
<dbReference type="Pfam" id="PF00149">
    <property type="entry name" value="Metallophos"/>
    <property type="match status" value="1"/>
</dbReference>
<evidence type="ECO:0000313" key="2">
    <source>
        <dbReference type="EMBL" id="KRL86459.1"/>
    </source>
</evidence>
<proteinExistence type="predicted"/>